<evidence type="ECO:0000313" key="2">
    <source>
        <dbReference type="Proteomes" id="UP000050509"/>
    </source>
</evidence>
<dbReference type="Proteomes" id="UP000050509">
    <property type="component" value="Unassembled WGS sequence"/>
</dbReference>
<accession>A0A0P9DUJ8</accession>
<dbReference type="AlphaFoldDB" id="A0A0P9DUJ8"/>
<dbReference type="EMBL" id="LJCR01000182">
    <property type="protein sequence ID" value="KPV53771.1"/>
    <property type="molecule type" value="Genomic_DNA"/>
</dbReference>
<reference evidence="1 2" key="1">
    <citation type="submission" date="2015-09" db="EMBL/GenBank/DDBJ databases">
        <title>Draft genome sequence of Kouleothrix aurantiaca JCM 19913.</title>
        <authorList>
            <person name="Hemp J."/>
        </authorList>
    </citation>
    <scope>NUCLEOTIDE SEQUENCE [LARGE SCALE GENOMIC DNA]</scope>
    <source>
        <strain evidence="1 2">COM-B</strain>
    </source>
</reference>
<sequence length="66" mass="7537">MNCSIYLIRNTANTADFRNAHFDIKDTLIRIDYPGGIIINTYGVDLAMLMIMLKSAHAFREGWICI</sequence>
<protein>
    <submittedName>
        <fullName evidence="1">Uncharacterized protein</fullName>
    </submittedName>
</protein>
<keyword evidence="2" id="KW-1185">Reference proteome</keyword>
<comment type="caution">
    <text evidence="1">The sequence shown here is derived from an EMBL/GenBank/DDBJ whole genome shotgun (WGS) entry which is preliminary data.</text>
</comment>
<evidence type="ECO:0000313" key="1">
    <source>
        <dbReference type="EMBL" id="KPV53771.1"/>
    </source>
</evidence>
<gene>
    <name evidence="1" type="ORF">SE17_07710</name>
</gene>
<proteinExistence type="predicted"/>
<name>A0A0P9DUJ8_9CHLR</name>
<organism evidence="1 2">
    <name type="scientific">Kouleothrix aurantiaca</name>
    <dbReference type="NCBI Taxonomy" id="186479"/>
    <lineage>
        <taxon>Bacteria</taxon>
        <taxon>Bacillati</taxon>
        <taxon>Chloroflexota</taxon>
        <taxon>Chloroflexia</taxon>
        <taxon>Chloroflexales</taxon>
        <taxon>Roseiflexineae</taxon>
        <taxon>Roseiflexaceae</taxon>
        <taxon>Kouleothrix</taxon>
    </lineage>
</organism>